<dbReference type="InterPro" id="IPR000524">
    <property type="entry name" value="Tscrpt_reg_HTH_GntR"/>
</dbReference>
<sequence length="227" mass="26173">MKREAKLNKQQYAYEVIRSRILDGTYGPGQRIVIDQIAKEVGSSSIPVREAIRQLEADGLIEYKPNSGAVVSTINEQEYLDTLSVLAVMEGYATRISAERIGDHILNELEELNEQMQKALEEFDFEQFGRLNRAFHEVIYQQCPNQFLLDTIRRAWQRLDSVRRSGFTLVPHRAKHSIEEHAQLISLIRTKAPLEQIEAYAREHKLNTVRAFVNRKPNPSFSYLSSI</sequence>
<dbReference type="CDD" id="cd07377">
    <property type="entry name" value="WHTH_GntR"/>
    <property type="match status" value="1"/>
</dbReference>
<evidence type="ECO:0000256" key="2">
    <source>
        <dbReference type="ARBA" id="ARBA00023125"/>
    </source>
</evidence>
<evidence type="ECO:0000256" key="1">
    <source>
        <dbReference type="ARBA" id="ARBA00023015"/>
    </source>
</evidence>
<dbReference type="SMART" id="SM00895">
    <property type="entry name" value="FCD"/>
    <property type="match status" value="1"/>
</dbReference>
<dbReference type="InterPro" id="IPR036388">
    <property type="entry name" value="WH-like_DNA-bd_sf"/>
</dbReference>
<dbReference type="PANTHER" id="PTHR43537:SF24">
    <property type="entry name" value="GLUCONATE OPERON TRANSCRIPTIONAL REPRESSOR"/>
    <property type="match status" value="1"/>
</dbReference>
<dbReference type="PROSITE" id="PS50949">
    <property type="entry name" value="HTH_GNTR"/>
    <property type="match status" value="1"/>
</dbReference>
<keyword evidence="6" id="KW-1185">Reference proteome</keyword>
<reference evidence="5 6" key="1">
    <citation type="submission" date="2023-07" db="EMBL/GenBank/DDBJ databases">
        <title>Genomic Encyclopedia of Type Strains, Phase IV (KMG-IV): sequencing the most valuable type-strain genomes for metagenomic binning, comparative biology and taxonomic classification.</title>
        <authorList>
            <person name="Goeker M."/>
        </authorList>
    </citation>
    <scope>NUCLEOTIDE SEQUENCE [LARGE SCALE GENOMIC DNA]</scope>
    <source>
        <strain evidence="5 6">DSM 17740</strain>
    </source>
</reference>
<comment type="caution">
    <text evidence="5">The sequence shown here is derived from an EMBL/GenBank/DDBJ whole genome shotgun (WGS) entry which is preliminary data.</text>
</comment>
<evidence type="ECO:0000259" key="4">
    <source>
        <dbReference type="PROSITE" id="PS50949"/>
    </source>
</evidence>
<dbReference type="EMBL" id="JAUSUQ010000005">
    <property type="protein sequence ID" value="MDQ0338792.1"/>
    <property type="molecule type" value="Genomic_DNA"/>
</dbReference>
<dbReference type="SMART" id="SM00345">
    <property type="entry name" value="HTH_GNTR"/>
    <property type="match status" value="1"/>
</dbReference>
<dbReference type="Pfam" id="PF00392">
    <property type="entry name" value="GntR"/>
    <property type="match status" value="1"/>
</dbReference>
<dbReference type="SUPFAM" id="SSF46785">
    <property type="entry name" value="Winged helix' DNA-binding domain"/>
    <property type="match status" value="1"/>
</dbReference>
<keyword evidence="3" id="KW-0804">Transcription</keyword>
<dbReference type="GO" id="GO:0003677">
    <property type="term" value="F:DNA binding"/>
    <property type="evidence" value="ECO:0007669"/>
    <property type="project" value="UniProtKB-KW"/>
</dbReference>
<dbReference type="Gene3D" id="1.20.120.530">
    <property type="entry name" value="GntR ligand-binding domain-like"/>
    <property type="match status" value="1"/>
</dbReference>
<keyword evidence="2 5" id="KW-0238">DNA-binding</keyword>
<keyword evidence="1" id="KW-0805">Transcription regulation</keyword>
<dbReference type="Proteomes" id="UP001232445">
    <property type="component" value="Unassembled WGS sequence"/>
</dbReference>
<feature type="domain" description="HTH gntR-type" evidence="4">
    <location>
        <begin position="7"/>
        <end position="74"/>
    </location>
</feature>
<dbReference type="Gene3D" id="1.10.10.10">
    <property type="entry name" value="Winged helix-like DNA-binding domain superfamily/Winged helix DNA-binding domain"/>
    <property type="match status" value="1"/>
</dbReference>
<dbReference type="InterPro" id="IPR008920">
    <property type="entry name" value="TF_FadR/GntR_C"/>
</dbReference>
<evidence type="ECO:0000313" key="6">
    <source>
        <dbReference type="Proteomes" id="UP001232445"/>
    </source>
</evidence>
<evidence type="ECO:0000313" key="5">
    <source>
        <dbReference type="EMBL" id="MDQ0338792.1"/>
    </source>
</evidence>
<proteinExistence type="predicted"/>
<dbReference type="InterPro" id="IPR036390">
    <property type="entry name" value="WH_DNA-bd_sf"/>
</dbReference>
<name>A0ABU0CUT7_9BACI</name>
<organism evidence="5 6">
    <name type="scientific">Caldalkalibacillus uzonensis</name>
    <dbReference type="NCBI Taxonomy" id="353224"/>
    <lineage>
        <taxon>Bacteria</taxon>
        <taxon>Bacillati</taxon>
        <taxon>Bacillota</taxon>
        <taxon>Bacilli</taxon>
        <taxon>Bacillales</taxon>
        <taxon>Bacillaceae</taxon>
        <taxon>Caldalkalibacillus</taxon>
    </lineage>
</organism>
<dbReference type="PANTHER" id="PTHR43537">
    <property type="entry name" value="TRANSCRIPTIONAL REGULATOR, GNTR FAMILY"/>
    <property type="match status" value="1"/>
</dbReference>
<dbReference type="RefSeq" id="WP_307337736.1">
    <property type="nucleotide sequence ID" value="NZ_JAUSUQ010000005.1"/>
</dbReference>
<dbReference type="SUPFAM" id="SSF48008">
    <property type="entry name" value="GntR ligand-binding domain-like"/>
    <property type="match status" value="1"/>
</dbReference>
<accession>A0ABU0CUT7</accession>
<evidence type="ECO:0000256" key="3">
    <source>
        <dbReference type="ARBA" id="ARBA00023163"/>
    </source>
</evidence>
<dbReference type="Pfam" id="PF07729">
    <property type="entry name" value="FCD"/>
    <property type="match status" value="1"/>
</dbReference>
<gene>
    <name evidence="5" type="ORF">J2S00_001578</name>
</gene>
<dbReference type="InterPro" id="IPR011711">
    <property type="entry name" value="GntR_C"/>
</dbReference>
<protein>
    <submittedName>
        <fullName evidence="5">DNA-binding GntR family transcriptional regulator</fullName>
    </submittedName>
</protein>